<dbReference type="PANTHER" id="PTHR43553">
    <property type="entry name" value="HEAVY METAL TRANSPORTER"/>
    <property type="match status" value="1"/>
</dbReference>
<proteinExistence type="predicted"/>
<dbReference type="InterPro" id="IPR003439">
    <property type="entry name" value="ABC_transporter-like_ATP-bd"/>
</dbReference>
<accession>A0ABS6JA09</accession>
<dbReference type="PROSITE" id="PS00211">
    <property type="entry name" value="ABC_TRANSPORTER_1"/>
    <property type="match status" value="1"/>
</dbReference>
<protein>
    <submittedName>
        <fullName evidence="10">ATP-binding cassette domain-containing protein</fullName>
    </submittedName>
</protein>
<evidence type="ECO:0000259" key="9">
    <source>
        <dbReference type="PROSITE" id="PS50893"/>
    </source>
</evidence>
<feature type="compositionally biased region" description="Polar residues" evidence="8">
    <location>
        <begin position="288"/>
        <end position="297"/>
    </location>
</feature>
<evidence type="ECO:0000256" key="8">
    <source>
        <dbReference type="SAM" id="MobiDB-lite"/>
    </source>
</evidence>
<dbReference type="EMBL" id="JAHQCS010000035">
    <property type="protein sequence ID" value="MBU9710517.1"/>
    <property type="molecule type" value="Genomic_DNA"/>
</dbReference>
<dbReference type="GO" id="GO:0005524">
    <property type="term" value="F:ATP binding"/>
    <property type="evidence" value="ECO:0007669"/>
    <property type="project" value="UniProtKB-KW"/>
</dbReference>
<reference evidence="10 11" key="1">
    <citation type="submission" date="2021-06" db="EMBL/GenBank/DDBJ databases">
        <title>Bacillus sp. RD4P76, an endophyte from a halophyte.</title>
        <authorList>
            <person name="Sun J.-Q."/>
        </authorList>
    </citation>
    <scope>NUCLEOTIDE SEQUENCE [LARGE SCALE GENOMIC DNA]</scope>
    <source>
        <strain evidence="10 11">CGMCC 1.15917</strain>
    </source>
</reference>
<dbReference type="InterPro" id="IPR015856">
    <property type="entry name" value="ABC_transpr_CbiO/EcfA_su"/>
</dbReference>
<sequence length="297" mass="32792">MKPIIEFQDYSYFYPKEEEAAIKNISVTINQGEFVGIIGRNKAGKSTACLSMIGIAPHTIGGDWIGNVIVNGILLDESTVGTITNHVGVVFQDAESQFTQETVEDEIAFAMCNMGIERTEMLNRVKKVAKDCNLTDFLDRSPFQLSGGQQQRLAVACLLALKPEVVILDESTSQLDPIGRDEIFSLVSKLHQLGRTVVMVDHNIEKIAQYTSKIMVLFDGEVKLYGDTREILQQKELLNQYHIRLPQVTDAAYGLKEEKGFTTLPITLDEAVGAFSNEDKKGGDISGASYSNEKSCS</sequence>
<dbReference type="Pfam" id="PF00005">
    <property type="entry name" value="ABC_tran"/>
    <property type="match status" value="1"/>
</dbReference>
<evidence type="ECO:0000256" key="3">
    <source>
        <dbReference type="ARBA" id="ARBA00022475"/>
    </source>
</evidence>
<keyword evidence="6" id="KW-1278">Translocase</keyword>
<feature type="domain" description="ABC transporter" evidence="9">
    <location>
        <begin position="5"/>
        <end position="244"/>
    </location>
</feature>
<feature type="region of interest" description="Disordered" evidence="8">
    <location>
        <begin position="278"/>
        <end position="297"/>
    </location>
</feature>
<evidence type="ECO:0000256" key="7">
    <source>
        <dbReference type="ARBA" id="ARBA00023136"/>
    </source>
</evidence>
<dbReference type="CDD" id="cd03225">
    <property type="entry name" value="ABC_cobalt_CbiO_domain1"/>
    <property type="match status" value="1"/>
</dbReference>
<comment type="caution">
    <text evidence="10">The sequence shown here is derived from an EMBL/GenBank/DDBJ whole genome shotgun (WGS) entry which is preliminary data.</text>
</comment>
<keyword evidence="5 10" id="KW-0067">ATP-binding</keyword>
<organism evidence="10 11">
    <name type="scientific">Evansella tamaricis</name>
    <dbReference type="NCBI Taxonomy" id="2069301"/>
    <lineage>
        <taxon>Bacteria</taxon>
        <taxon>Bacillati</taxon>
        <taxon>Bacillota</taxon>
        <taxon>Bacilli</taxon>
        <taxon>Bacillales</taxon>
        <taxon>Bacillaceae</taxon>
        <taxon>Evansella</taxon>
    </lineage>
</organism>
<dbReference type="InterPro" id="IPR017871">
    <property type="entry name" value="ABC_transporter-like_CS"/>
</dbReference>
<keyword evidence="4" id="KW-0547">Nucleotide-binding</keyword>
<evidence type="ECO:0000256" key="6">
    <source>
        <dbReference type="ARBA" id="ARBA00022967"/>
    </source>
</evidence>
<keyword evidence="3" id="KW-1003">Cell membrane</keyword>
<evidence type="ECO:0000256" key="5">
    <source>
        <dbReference type="ARBA" id="ARBA00022840"/>
    </source>
</evidence>
<dbReference type="SMART" id="SM00382">
    <property type="entry name" value="AAA"/>
    <property type="match status" value="1"/>
</dbReference>
<keyword evidence="11" id="KW-1185">Reference proteome</keyword>
<evidence type="ECO:0000256" key="2">
    <source>
        <dbReference type="ARBA" id="ARBA00022448"/>
    </source>
</evidence>
<dbReference type="Proteomes" id="UP000784880">
    <property type="component" value="Unassembled WGS sequence"/>
</dbReference>
<dbReference type="RefSeq" id="WP_217064409.1">
    <property type="nucleotide sequence ID" value="NZ_JAHQCS010000035.1"/>
</dbReference>
<evidence type="ECO:0000313" key="11">
    <source>
        <dbReference type="Proteomes" id="UP000784880"/>
    </source>
</evidence>
<name>A0ABS6JA09_9BACI</name>
<dbReference type="InterPro" id="IPR050095">
    <property type="entry name" value="ECF_ABC_transporter_ATP-bd"/>
</dbReference>
<dbReference type="PROSITE" id="PS50893">
    <property type="entry name" value="ABC_TRANSPORTER_2"/>
    <property type="match status" value="1"/>
</dbReference>
<dbReference type="PANTHER" id="PTHR43553:SF27">
    <property type="entry name" value="ENERGY-COUPLING FACTOR TRANSPORTER ATP-BINDING PROTEIN ECFA2"/>
    <property type="match status" value="1"/>
</dbReference>
<gene>
    <name evidence="10" type="ORF">KS419_02015</name>
</gene>
<evidence type="ECO:0000313" key="10">
    <source>
        <dbReference type="EMBL" id="MBU9710517.1"/>
    </source>
</evidence>
<evidence type="ECO:0000256" key="4">
    <source>
        <dbReference type="ARBA" id="ARBA00022741"/>
    </source>
</evidence>
<dbReference type="InterPro" id="IPR003593">
    <property type="entry name" value="AAA+_ATPase"/>
</dbReference>
<comment type="subcellular location">
    <subcellularLocation>
        <location evidence="1">Cell membrane</location>
        <topology evidence="1">Peripheral membrane protein</topology>
    </subcellularLocation>
</comment>
<keyword evidence="2" id="KW-0813">Transport</keyword>
<keyword evidence="7" id="KW-0472">Membrane</keyword>
<evidence type="ECO:0000256" key="1">
    <source>
        <dbReference type="ARBA" id="ARBA00004202"/>
    </source>
</evidence>